<dbReference type="InterPro" id="IPR003594">
    <property type="entry name" value="HATPase_dom"/>
</dbReference>
<evidence type="ECO:0000313" key="6">
    <source>
        <dbReference type="EMBL" id="SEN04297.1"/>
    </source>
</evidence>
<dbReference type="Gene3D" id="1.10.287.130">
    <property type="match status" value="1"/>
</dbReference>
<dbReference type="SMART" id="SM00388">
    <property type="entry name" value="HisKA"/>
    <property type="match status" value="1"/>
</dbReference>
<dbReference type="OrthoDB" id="8676692at2"/>
<dbReference type="PROSITE" id="PS50109">
    <property type="entry name" value="HIS_KIN"/>
    <property type="match status" value="1"/>
</dbReference>
<dbReference type="PANTHER" id="PTHR43547">
    <property type="entry name" value="TWO-COMPONENT HISTIDINE KINASE"/>
    <property type="match status" value="1"/>
</dbReference>
<dbReference type="Pfam" id="PF02518">
    <property type="entry name" value="HATPase_c"/>
    <property type="match status" value="1"/>
</dbReference>
<dbReference type="SUPFAM" id="SSF47384">
    <property type="entry name" value="Homodimeric domain of signal transducing histidine kinase"/>
    <property type="match status" value="1"/>
</dbReference>
<dbReference type="EMBL" id="FOBV01000012">
    <property type="protein sequence ID" value="SEN04297.1"/>
    <property type="molecule type" value="Genomic_DNA"/>
</dbReference>
<dbReference type="InterPro" id="IPR036890">
    <property type="entry name" value="HATPase_C_sf"/>
</dbReference>
<comment type="catalytic activity">
    <reaction evidence="1">
        <text>ATP + protein L-histidine = ADP + protein N-phospho-L-histidine.</text>
        <dbReference type="EC" id="2.7.13.3"/>
    </reaction>
</comment>
<name>A0A1H8DCT5_9FLAO</name>
<dbReference type="InterPro" id="IPR013783">
    <property type="entry name" value="Ig-like_fold"/>
</dbReference>
<dbReference type="PANTHER" id="PTHR43547:SF2">
    <property type="entry name" value="HYBRID SIGNAL TRANSDUCTION HISTIDINE KINASE C"/>
    <property type="match status" value="1"/>
</dbReference>
<evidence type="ECO:0000313" key="7">
    <source>
        <dbReference type="Proteomes" id="UP000199450"/>
    </source>
</evidence>
<dbReference type="Gene3D" id="2.60.40.10">
    <property type="entry name" value="Immunoglobulins"/>
    <property type="match status" value="1"/>
</dbReference>
<keyword evidence="6" id="KW-0808">Transferase</keyword>
<dbReference type="InterPro" id="IPR036097">
    <property type="entry name" value="HisK_dim/P_sf"/>
</dbReference>
<dbReference type="EC" id="2.7.13.3" evidence="2"/>
<dbReference type="GO" id="GO:0000155">
    <property type="term" value="F:phosphorelay sensor kinase activity"/>
    <property type="evidence" value="ECO:0007669"/>
    <property type="project" value="InterPro"/>
</dbReference>
<dbReference type="Pfam" id="PF00512">
    <property type="entry name" value="HisKA"/>
    <property type="match status" value="1"/>
</dbReference>
<dbReference type="AlphaFoldDB" id="A0A1H8DCT5"/>
<organism evidence="6 7">
    <name type="scientific">Chryseobacterium taichungense</name>
    <dbReference type="NCBI Taxonomy" id="295069"/>
    <lineage>
        <taxon>Bacteria</taxon>
        <taxon>Pseudomonadati</taxon>
        <taxon>Bacteroidota</taxon>
        <taxon>Flavobacteriia</taxon>
        <taxon>Flavobacteriales</taxon>
        <taxon>Weeksellaceae</taxon>
        <taxon>Chryseobacterium group</taxon>
        <taxon>Chryseobacterium</taxon>
    </lineage>
</organism>
<dbReference type="Proteomes" id="UP000199450">
    <property type="component" value="Unassembled WGS sequence"/>
</dbReference>
<dbReference type="InterPro" id="IPR005467">
    <property type="entry name" value="His_kinase_dom"/>
</dbReference>
<protein>
    <recommendedName>
        <fullName evidence="2">histidine kinase</fullName>
        <ecNumber evidence="2">2.7.13.3</ecNumber>
    </recommendedName>
</protein>
<accession>A0A1H8DCT5</accession>
<evidence type="ECO:0000256" key="1">
    <source>
        <dbReference type="ARBA" id="ARBA00000085"/>
    </source>
</evidence>
<evidence type="ECO:0000259" key="5">
    <source>
        <dbReference type="PROSITE" id="PS50109"/>
    </source>
</evidence>
<proteinExistence type="predicted"/>
<gene>
    <name evidence="6" type="ORF">SAMN05421856_11274</name>
</gene>
<dbReference type="InterPro" id="IPR011110">
    <property type="entry name" value="Reg_prop"/>
</dbReference>
<dbReference type="RefSeq" id="WP_090002025.1">
    <property type="nucleotide sequence ID" value="NZ_FOBV01000012.1"/>
</dbReference>
<reference evidence="7" key="1">
    <citation type="submission" date="2016-10" db="EMBL/GenBank/DDBJ databases">
        <authorList>
            <person name="Varghese N."/>
            <person name="Submissions S."/>
        </authorList>
    </citation>
    <scope>NUCLEOTIDE SEQUENCE [LARGE SCALE GENOMIC DNA]</scope>
    <source>
        <strain evidence="7">DSM 17453</strain>
    </source>
</reference>
<evidence type="ECO:0000256" key="4">
    <source>
        <dbReference type="SAM" id="Coils"/>
    </source>
</evidence>
<keyword evidence="6" id="KW-0418">Kinase</keyword>
<dbReference type="CDD" id="cd00082">
    <property type="entry name" value="HisKA"/>
    <property type="match status" value="1"/>
</dbReference>
<dbReference type="InterPro" id="IPR003661">
    <property type="entry name" value="HisK_dim/P_dom"/>
</dbReference>
<sequence>MNYFWVLLCFVFFSPLYAQPDEYYEKWYDADNSKLPQNSIMSIVKDKYGFLWLSTQDGIVRFDGNNFLVHDIGIPSVENRTLMIDGCAEDDWLFTFYNSGGIPSLITNRGYSVITDPKSPVFKDLMLRGNGNLWKLNRWVPRDSAGIKLFYFISKNKSYYLDYNKLFYQDHEKRRYVGTFDDRLFYRYFLLGDQLFYLKDGSSVEKIDQNGQVKQYKTGLKVAKNFDYFINIPNKQLLLRNDDKIYLIGYYNNQITTDLIYNGKTIRNLDIFKMYYDESTKTLCVGTFSKGLLVIRKKFIYPHITPDKSIFHSLTNNGLGRVLTSEGDMFDINGYIKTVSSPGTDKYGIVPLDNPGEFLLKGEHALFLRFGPKTKMIRDFTNNSSIYCISNTFGSKVWLSLLYKDRNLLGYVLIKDRKVAKEVFFNTKIGIKGIAKINDEEVLLAANEGLFIFNEKKRKFNTLISGTSFRSINNNGDEFFWVQSYGKGLYLYKEGKVYKPRHQKKILSSVHSVIDDKRGFYWLSSNHGLFQVRKQDLINSYLNGNHNFYIHKYTRRDGLLTSEFNGGANNNGVFNNGYVIFPSMNGMVYIDTKKAFPLLPAEDFFIDRIAINEKEKTVSGILNLERNFGYLKIFVDFVNFGNQRNNYIDYKIDDHGWQPLPDNRIININALTKGKHDIQVRKLKNFSSRYNYKTLNIYVRPAFWETDAFKISMAILVLLTFYLIYTLRLKQAEREAIILNEKIDERTAELNETIDSLSKTREELYAQLSRKKKLVAAISHDIRSPMNFINISTGILLDSLDDSVYEKRVISSIKESSAQILDFIDSTIRYNKIFVYDNYKSRENIVLRDFMTQRTGLFLNAAEFKFIQIQNNINAEDTVVSNPDVLSIVIHNILDNAVKYTNNGFIYIYSIKDECRFHLVIEDTGIGMSEQELCKINDTESFNSQQLGMKIIRELLPLIDVTFNIESKKEQGTKITLSFTI</sequence>
<feature type="domain" description="Histidine kinase" evidence="5">
    <location>
        <begin position="777"/>
        <end position="981"/>
    </location>
</feature>
<evidence type="ECO:0000256" key="3">
    <source>
        <dbReference type="ARBA" id="ARBA00022553"/>
    </source>
</evidence>
<dbReference type="Pfam" id="PF07494">
    <property type="entry name" value="Reg_prop"/>
    <property type="match status" value="1"/>
</dbReference>
<dbReference type="STRING" id="295069.SAMN05421856_11274"/>
<evidence type="ECO:0000256" key="2">
    <source>
        <dbReference type="ARBA" id="ARBA00012438"/>
    </source>
</evidence>
<dbReference type="Gene3D" id="2.130.10.10">
    <property type="entry name" value="YVTN repeat-like/Quinoprotein amine dehydrogenase"/>
    <property type="match status" value="2"/>
</dbReference>
<dbReference type="Gene3D" id="3.30.565.10">
    <property type="entry name" value="Histidine kinase-like ATPase, C-terminal domain"/>
    <property type="match status" value="1"/>
</dbReference>
<keyword evidence="4" id="KW-0175">Coiled coil</keyword>
<dbReference type="InterPro" id="IPR015943">
    <property type="entry name" value="WD40/YVTN_repeat-like_dom_sf"/>
</dbReference>
<feature type="coiled-coil region" evidence="4">
    <location>
        <begin position="729"/>
        <end position="767"/>
    </location>
</feature>
<keyword evidence="7" id="KW-1185">Reference proteome</keyword>
<keyword evidence="3" id="KW-0597">Phosphoprotein</keyword>
<dbReference type="SUPFAM" id="SSF55874">
    <property type="entry name" value="ATPase domain of HSP90 chaperone/DNA topoisomerase II/histidine kinase"/>
    <property type="match status" value="1"/>
</dbReference>